<dbReference type="SUPFAM" id="SSF56112">
    <property type="entry name" value="Protein kinase-like (PK-like)"/>
    <property type="match status" value="1"/>
</dbReference>
<reference evidence="15 16" key="1">
    <citation type="submission" date="2023-12" db="EMBL/GenBank/DDBJ databases">
        <title>A high-quality genome assembly for Dillenia turbinata (Dilleniales).</title>
        <authorList>
            <person name="Chanderbali A."/>
        </authorList>
    </citation>
    <scope>NUCLEOTIDE SEQUENCE [LARGE SCALE GENOMIC DNA]</scope>
    <source>
        <strain evidence="15">LSX21</strain>
        <tissue evidence="15">Leaf</tissue>
    </source>
</reference>
<evidence type="ECO:0000256" key="3">
    <source>
        <dbReference type="ARBA" id="ARBA00022679"/>
    </source>
</evidence>
<evidence type="ECO:0000256" key="1">
    <source>
        <dbReference type="ARBA" id="ARBA00004479"/>
    </source>
</evidence>
<dbReference type="EMBL" id="JBAMMX010000011">
    <property type="protein sequence ID" value="KAK6931528.1"/>
    <property type="molecule type" value="Genomic_DNA"/>
</dbReference>
<dbReference type="PANTHER" id="PTHR27009">
    <property type="entry name" value="RUST RESISTANCE KINASE LR10-RELATED"/>
    <property type="match status" value="1"/>
</dbReference>
<dbReference type="SMART" id="SM00220">
    <property type="entry name" value="S_TKc"/>
    <property type="match status" value="1"/>
</dbReference>
<sequence length="658" mass="72921">MFFPVPALSSKSQYSSPYYDVCAPFPCGNITFVFPFSPSSSFGSGPYDCGLPRYQITCASSSLPDLLLSDRLFRVTNLYPSDSDRLVNVVDQQLIEDLSSNSCDSLGNLSISSPKMAPMTLVLGANVTLYKCLNTTVMSRQFLDEMKENYSCNDGYEVYVWRGVAGFGVDPPENPNGCIPVGLPVSQASLQKYGFLNKSDENEGKVLINVLREGFSLQWPFMSDCESCEAGGGRCGFDGGSETIICFYKGGPGQYQDSWDKKRKLIIGLSTGIPSIILLLVFLPLFFKYRRRASSIFKLSKSRDTASKEGLSSAEQFIRNYRSNLLTNYAYSDIQKMTKGLSEKLGEGGYGNVYKGKTSDGRVVAVKMLENGGVNQNFKNEVATIGRIHHVNVIRLLGFCWDGRKQALIYEFMPNGSLADLLLKDGIRSSIGLPKLLDIAIGVANGIEYLHNGCDSRILHLDIKPQNVLLDRDFSPKISDFGLAKIYSRNRSHVSMTGAWGTIGYIAPEIFLRNLGNPSHKSDVYSYGMLLLELVGARKNVAPQSDSSEAYFPGWVYDKLTKGNDQNHFTDILDASEQEETDVARKMMMAALWCIQISPTDRPSMIRVLEMLTGDVEAIKMPPRPYFFSPPRVHFEHEVTSFSSDTTTLPIASNSQES</sequence>
<dbReference type="InterPro" id="IPR008271">
    <property type="entry name" value="Ser/Thr_kinase_AS"/>
</dbReference>
<dbReference type="InterPro" id="IPR000719">
    <property type="entry name" value="Prot_kinase_dom"/>
</dbReference>
<dbReference type="Proteomes" id="UP001370490">
    <property type="component" value="Unassembled WGS sequence"/>
</dbReference>
<dbReference type="InterPro" id="IPR011009">
    <property type="entry name" value="Kinase-like_dom_sf"/>
</dbReference>
<feature type="domain" description="Protein kinase" evidence="14">
    <location>
        <begin position="339"/>
        <end position="627"/>
    </location>
</feature>
<proteinExistence type="predicted"/>
<dbReference type="InterPro" id="IPR032872">
    <property type="entry name" value="WAK_assoc_C"/>
</dbReference>
<evidence type="ECO:0000256" key="13">
    <source>
        <dbReference type="SAM" id="Phobius"/>
    </source>
</evidence>
<gene>
    <name evidence="15" type="ORF">RJ641_003321</name>
</gene>
<evidence type="ECO:0000313" key="16">
    <source>
        <dbReference type="Proteomes" id="UP001370490"/>
    </source>
</evidence>
<name>A0AAN8VPK6_9MAGN</name>
<keyword evidence="5" id="KW-0732">Signal</keyword>
<evidence type="ECO:0000256" key="2">
    <source>
        <dbReference type="ARBA" id="ARBA00022527"/>
    </source>
</evidence>
<evidence type="ECO:0000256" key="12">
    <source>
        <dbReference type="PROSITE-ProRule" id="PRU10141"/>
    </source>
</evidence>
<evidence type="ECO:0000256" key="8">
    <source>
        <dbReference type="ARBA" id="ARBA00022840"/>
    </source>
</evidence>
<evidence type="ECO:0000256" key="11">
    <source>
        <dbReference type="ARBA" id="ARBA00023180"/>
    </source>
</evidence>
<evidence type="ECO:0000256" key="5">
    <source>
        <dbReference type="ARBA" id="ARBA00022729"/>
    </source>
</evidence>
<keyword evidence="11" id="KW-0325">Glycoprotein</keyword>
<keyword evidence="7 15" id="KW-0418">Kinase</keyword>
<keyword evidence="4 13" id="KW-0812">Transmembrane</keyword>
<keyword evidence="16" id="KW-1185">Reference proteome</keyword>
<feature type="binding site" evidence="12">
    <location>
        <position position="367"/>
    </location>
    <ligand>
        <name>ATP</name>
        <dbReference type="ChEBI" id="CHEBI:30616"/>
    </ligand>
</feature>
<dbReference type="Gene3D" id="1.10.510.10">
    <property type="entry name" value="Transferase(Phosphotransferase) domain 1"/>
    <property type="match status" value="1"/>
</dbReference>
<evidence type="ECO:0000259" key="14">
    <source>
        <dbReference type="PROSITE" id="PS50011"/>
    </source>
</evidence>
<dbReference type="GO" id="GO:0004674">
    <property type="term" value="F:protein serine/threonine kinase activity"/>
    <property type="evidence" value="ECO:0007669"/>
    <property type="project" value="UniProtKB-KW"/>
</dbReference>
<dbReference type="PROSITE" id="PS00108">
    <property type="entry name" value="PROTEIN_KINASE_ST"/>
    <property type="match status" value="1"/>
</dbReference>
<accession>A0AAN8VPK6</accession>
<keyword evidence="8 12" id="KW-0067">ATP-binding</keyword>
<evidence type="ECO:0000313" key="15">
    <source>
        <dbReference type="EMBL" id="KAK6931528.1"/>
    </source>
</evidence>
<keyword evidence="10 13" id="KW-0472">Membrane</keyword>
<comment type="subcellular location">
    <subcellularLocation>
        <location evidence="1">Membrane</location>
        <topology evidence="1">Single-pass type I membrane protein</topology>
    </subcellularLocation>
</comment>
<dbReference type="PROSITE" id="PS50011">
    <property type="entry name" value="PROTEIN_KINASE_DOM"/>
    <property type="match status" value="1"/>
</dbReference>
<evidence type="ECO:0000256" key="7">
    <source>
        <dbReference type="ARBA" id="ARBA00022777"/>
    </source>
</evidence>
<keyword evidence="3" id="KW-0808">Transferase</keyword>
<dbReference type="PROSITE" id="PS00107">
    <property type="entry name" value="PROTEIN_KINASE_ATP"/>
    <property type="match status" value="1"/>
</dbReference>
<keyword evidence="9 13" id="KW-1133">Transmembrane helix</keyword>
<dbReference type="InterPro" id="IPR045874">
    <property type="entry name" value="LRK10/LRL21-25-like"/>
</dbReference>
<keyword evidence="2" id="KW-0723">Serine/threonine-protein kinase</keyword>
<evidence type="ECO:0000256" key="10">
    <source>
        <dbReference type="ARBA" id="ARBA00023136"/>
    </source>
</evidence>
<dbReference type="Pfam" id="PF14380">
    <property type="entry name" value="WAK_assoc"/>
    <property type="match status" value="1"/>
</dbReference>
<dbReference type="GO" id="GO:0005524">
    <property type="term" value="F:ATP binding"/>
    <property type="evidence" value="ECO:0007669"/>
    <property type="project" value="UniProtKB-UniRule"/>
</dbReference>
<protein>
    <submittedName>
        <fullName evidence="15">Protein kinase domain</fullName>
    </submittedName>
</protein>
<keyword evidence="6 12" id="KW-0547">Nucleotide-binding</keyword>
<comment type="caution">
    <text evidence="15">The sequence shown here is derived from an EMBL/GenBank/DDBJ whole genome shotgun (WGS) entry which is preliminary data.</text>
</comment>
<dbReference type="Gene3D" id="3.30.200.20">
    <property type="entry name" value="Phosphorylase Kinase, domain 1"/>
    <property type="match status" value="1"/>
</dbReference>
<dbReference type="GO" id="GO:0016020">
    <property type="term" value="C:membrane"/>
    <property type="evidence" value="ECO:0007669"/>
    <property type="project" value="UniProtKB-SubCell"/>
</dbReference>
<dbReference type="FunFam" id="1.10.510.10:FF:000590">
    <property type="entry name" value="PR5-like receptor kinase"/>
    <property type="match status" value="1"/>
</dbReference>
<organism evidence="15 16">
    <name type="scientific">Dillenia turbinata</name>
    <dbReference type="NCBI Taxonomy" id="194707"/>
    <lineage>
        <taxon>Eukaryota</taxon>
        <taxon>Viridiplantae</taxon>
        <taxon>Streptophyta</taxon>
        <taxon>Embryophyta</taxon>
        <taxon>Tracheophyta</taxon>
        <taxon>Spermatophyta</taxon>
        <taxon>Magnoliopsida</taxon>
        <taxon>eudicotyledons</taxon>
        <taxon>Gunneridae</taxon>
        <taxon>Pentapetalae</taxon>
        <taxon>Dilleniales</taxon>
        <taxon>Dilleniaceae</taxon>
        <taxon>Dillenia</taxon>
    </lineage>
</organism>
<dbReference type="Pfam" id="PF00069">
    <property type="entry name" value="Pkinase"/>
    <property type="match status" value="1"/>
</dbReference>
<feature type="transmembrane region" description="Helical" evidence="13">
    <location>
        <begin position="265"/>
        <end position="287"/>
    </location>
</feature>
<evidence type="ECO:0000256" key="9">
    <source>
        <dbReference type="ARBA" id="ARBA00022989"/>
    </source>
</evidence>
<dbReference type="AlphaFoldDB" id="A0AAN8VPK6"/>
<dbReference type="InterPro" id="IPR017441">
    <property type="entry name" value="Protein_kinase_ATP_BS"/>
</dbReference>
<dbReference type="FunFam" id="3.30.200.20:FF:000178">
    <property type="entry name" value="serine/threonine-protein kinase PBS1-like"/>
    <property type="match status" value="1"/>
</dbReference>
<evidence type="ECO:0000256" key="6">
    <source>
        <dbReference type="ARBA" id="ARBA00022741"/>
    </source>
</evidence>
<evidence type="ECO:0000256" key="4">
    <source>
        <dbReference type="ARBA" id="ARBA00022692"/>
    </source>
</evidence>